<reference evidence="1 2" key="1">
    <citation type="submission" date="2017-11" db="EMBL/GenBank/DDBJ databases">
        <title>Draft genome sequence of Rhizobiales bacterium SY3-13.</title>
        <authorList>
            <person name="Sun C."/>
        </authorList>
    </citation>
    <scope>NUCLEOTIDE SEQUENCE [LARGE SCALE GENOMIC DNA]</scope>
    <source>
        <strain evidence="1 2">SY3-13</strain>
    </source>
</reference>
<evidence type="ECO:0000313" key="2">
    <source>
        <dbReference type="Proteomes" id="UP000229498"/>
    </source>
</evidence>
<dbReference type="AlphaFoldDB" id="A0A2M9G6D4"/>
<gene>
    <name evidence="1" type="ORF">CVT23_02785</name>
</gene>
<dbReference type="InterPro" id="IPR016545">
    <property type="entry name" value="UCP009120_prtse"/>
</dbReference>
<dbReference type="RefSeq" id="WP_109796283.1">
    <property type="nucleotide sequence ID" value="NZ_PHIG01000007.1"/>
</dbReference>
<name>A0A2M9G6D4_9PROT</name>
<accession>A0A2M9G6D4</accession>
<evidence type="ECO:0000313" key="1">
    <source>
        <dbReference type="EMBL" id="PJK31272.1"/>
    </source>
</evidence>
<comment type="caution">
    <text evidence="1">The sequence shown here is derived from an EMBL/GenBank/DDBJ whole genome shotgun (WGS) entry which is preliminary data.</text>
</comment>
<proteinExistence type="predicted"/>
<sequence length="246" mass="27109">MTYCVGTLTAEGLVMLADTRTNAGIDHISTFRKLKIWKRPGERLVALMSAGNLAVTQAVVGLLEERMEDNSVDPGETILGAPSMFAVARLVGAAIRDVREVDGPSLEQGAHGFNATFLLGGQIAGRKLRLYQIYAEGNFIEATEDTPFFQIGETKYGKPILDRVMSFGVPVKEAAKVCLISMDSTLRSNMSVGLPLDLMVYRRNHPGEYIERRIAEGDPYFEDIRHRWSEALRSAYRGIADVPLDG</sequence>
<organism evidence="1 2">
    <name type="scientific">Minwuia thermotolerans</name>
    <dbReference type="NCBI Taxonomy" id="2056226"/>
    <lineage>
        <taxon>Bacteria</taxon>
        <taxon>Pseudomonadati</taxon>
        <taxon>Pseudomonadota</taxon>
        <taxon>Alphaproteobacteria</taxon>
        <taxon>Minwuiales</taxon>
        <taxon>Minwuiaceae</taxon>
        <taxon>Minwuia</taxon>
    </lineage>
</organism>
<dbReference type="SUPFAM" id="SSF56235">
    <property type="entry name" value="N-terminal nucleophile aminohydrolases (Ntn hydrolases)"/>
    <property type="match status" value="1"/>
</dbReference>
<dbReference type="PIRSF" id="PIRSF009120">
    <property type="entry name" value="UCP009120_prtse"/>
    <property type="match status" value="1"/>
</dbReference>
<keyword evidence="2" id="KW-1185">Reference proteome</keyword>
<dbReference type="EMBL" id="PHIG01000007">
    <property type="protein sequence ID" value="PJK31272.1"/>
    <property type="molecule type" value="Genomic_DNA"/>
</dbReference>
<dbReference type="Proteomes" id="UP000229498">
    <property type="component" value="Unassembled WGS sequence"/>
</dbReference>
<dbReference type="Gene3D" id="3.60.20.10">
    <property type="entry name" value="Glutamine Phosphoribosylpyrophosphate, subunit 1, domain 1"/>
    <property type="match status" value="1"/>
</dbReference>
<protein>
    <submittedName>
        <fullName evidence="1">Peptidase</fullName>
    </submittedName>
</protein>
<dbReference type="OrthoDB" id="9786336at2"/>
<dbReference type="InterPro" id="IPR029055">
    <property type="entry name" value="Ntn_hydrolases_N"/>
</dbReference>